<name>A0ABP1RHV1_9HEXA</name>
<gene>
    <name evidence="3" type="ORF">ODALV1_LOCUS22373</name>
</gene>
<feature type="coiled-coil region" evidence="1">
    <location>
        <begin position="6"/>
        <end position="33"/>
    </location>
</feature>
<accession>A0ABP1RHV1</accession>
<feature type="region of interest" description="Disordered" evidence="2">
    <location>
        <begin position="348"/>
        <end position="402"/>
    </location>
</feature>
<keyword evidence="1" id="KW-0175">Coiled coil</keyword>
<evidence type="ECO:0000256" key="2">
    <source>
        <dbReference type="SAM" id="MobiDB-lite"/>
    </source>
</evidence>
<proteinExistence type="predicted"/>
<keyword evidence="4" id="KW-1185">Reference proteome</keyword>
<evidence type="ECO:0000313" key="3">
    <source>
        <dbReference type="EMBL" id="CAL8128605.1"/>
    </source>
</evidence>
<dbReference type="Proteomes" id="UP001642540">
    <property type="component" value="Unassembled WGS sequence"/>
</dbReference>
<organism evidence="3 4">
    <name type="scientific">Orchesella dallaii</name>
    <dbReference type="NCBI Taxonomy" id="48710"/>
    <lineage>
        <taxon>Eukaryota</taxon>
        <taxon>Metazoa</taxon>
        <taxon>Ecdysozoa</taxon>
        <taxon>Arthropoda</taxon>
        <taxon>Hexapoda</taxon>
        <taxon>Collembola</taxon>
        <taxon>Entomobryomorpha</taxon>
        <taxon>Entomobryoidea</taxon>
        <taxon>Orchesellidae</taxon>
        <taxon>Orchesellinae</taxon>
        <taxon>Orchesella</taxon>
    </lineage>
</organism>
<feature type="compositionally biased region" description="Basic and acidic residues" evidence="2">
    <location>
        <begin position="368"/>
        <end position="387"/>
    </location>
</feature>
<protein>
    <submittedName>
        <fullName evidence="3">Uncharacterized protein</fullName>
    </submittedName>
</protein>
<feature type="coiled-coil region" evidence="1">
    <location>
        <begin position="73"/>
        <end position="167"/>
    </location>
</feature>
<comment type="caution">
    <text evidence="3">The sequence shown here is derived from an EMBL/GenBank/DDBJ whole genome shotgun (WGS) entry which is preliminary data.</text>
</comment>
<feature type="coiled-coil region" evidence="1">
    <location>
        <begin position="219"/>
        <end position="331"/>
    </location>
</feature>
<dbReference type="EMBL" id="CAXLJM020000075">
    <property type="protein sequence ID" value="CAL8128605.1"/>
    <property type="molecule type" value="Genomic_DNA"/>
</dbReference>
<sequence length="402" mass="46627">MASFENSKIKKAVSDLEDTTKNIEEKLKTLQIDNESLGCTIQTLDKGLKTAYSNYSQLDEQCKTLWWKTFTEQKLVETRLEGYKLDVERLEKELKDTKISHKIEVDKLEKDVNETKSKNNALNSQLESISSENIDLKEKNESSLRKIRRLEREMLCKYEEVKSLEIKVHNLTVEGRQECLQIPICEEVPNGNLGQNNDNKLEDENRTLKEKIGIVQSEKTELLEKVKNLEYLNKNAEKKLKKLENEKELLIIDKQNDVGKLTEELQETEARRRNLEDLVDDLNNSLRKLTETSASEYKKLEETPRQKLGPSEEAKKIIKDLKEQINYLLANSYDCVLEGSDNLLDESSAGELLEESEETELQNKKKPRELEEREQNQLESKRIRLHDGGGAIQDPNPDFEEN</sequence>
<evidence type="ECO:0000313" key="4">
    <source>
        <dbReference type="Proteomes" id="UP001642540"/>
    </source>
</evidence>
<reference evidence="3 4" key="1">
    <citation type="submission" date="2024-08" db="EMBL/GenBank/DDBJ databases">
        <authorList>
            <person name="Cucini C."/>
            <person name="Frati F."/>
        </authorList>
    </citation>
    <scope>NUCLEOTIDE SEQUENCE [LARGE SCALE GENOMIC DNA]</scope>
</reference>
<evidence type="ECO:0000256" key="1">
    <source>
        <dbReference type="SAM" id="Coils"/>
    </source>
</evidence>